<evidence type="ECO:0000313" key="4">
    <source>
        <dbReference type="Proteomes" id="UP000460751"/>
    </source>
</evidence>
<accession>A0A9X4YAH8</accession>
<protein>
    <submittedName>
        <fullName evidence="3">Phosphotransferase</fullName>
    </submittedName>
</protein>
<dbReference type="InterPro" id="IPR011009">
    <property type="entry name" value="Kinase-like_dom_sf"/>
</dbReference>
<reference evidence="3 4" key="1">
    <citation type="submission" date="2019-11" db="EMBL/GenBank/DDBJ databases">
        <title>Genome sequences of 17 halophilic strains isolated from different environments.</title>
        <authorList>
            <person name="Furrow R.E."/>
        </authorList>
    </citation>
    <scope>NUCLEOTIDE SEQUENCE [LARGE SCALE GENOMIC DNA]</scope>
    <source>
        <strain evidence="3 4">22507_15_FS</strain>
    </source>
</reference>
<dbReference type="AlphaFoldDB" id="A0A9X4YAH8"/>
<dbReference type="PIRSF" id="PIRSF006221">
    <property type="entry name" value="Ketosamine-3-kinase"/>
    <property type="match status" value="1"/>
</dbReference>
<dbReference type="Gene3D" id="3.30.200.20">
    <property type="entry name" value="Phosphorylase Kinase, domain 1"/>
    <property type="match status" value="1"/>
</dbReference>
<sequence length="281" mass="30591">MARIPESLAAQIDSPIATAQPVGGGSINDAARLTLEDGRMLFLKTHPSPPAGFFEAEAAGLQALGNANAVRIPAVVAVAEEGLILEWLDGRPGQDFARQLGEQLAQLHSVTAGEFGFGRDNFCGLTPQPNPRMQDGFRFFAEARLLHQGRMAQDSGRLERADVKKLEWVAGRLDRWIPEQPASLIHGDLWSGNIHCGPGGEPVLIDPATHYGWAEADLAMTTMFGSQPPGFYEAYLANSPVDSDWQERAPLYNLYHELNHLNLFGGPWAGGVRRTLQRFGA</sequence>
<dbReference type="InterPro" id="IPR016477">
    <property type="entry name" value="Fructo-/Ketosamine-3-kinase"/>
</dbReference>
<evidence type="ECO:0000256" key="2">
    <source>
        <dbReference type="PIRNR" id="PIRNR006221"/>
    </source>
</evidence>
<organism evidence="3 4">
    <name type="scientific">Vreelandella halophila</name>
    <dbReference type="NCBI Taxonomy" id="86177"/>
    <lineage>
        <taxon>Bacteria</taxon>
        <taxon>Pseudomonadati</taxon>
        <taxon>Pseudomonadota</taxon>
        <taxon>Gammaproteobacteria</taxon>
        <taxon>Oceanospirillales</taxon>
        <taxon>Halomonadaceae</taxon>
        <taxon>Vreelandella</taxon>
    </lineage>
</organism>
<dbReference type="SUPFAM" id="SSF56112">
    <property type="entry name" value="Protein kinase-like (PK-like)"/>
    <property type="match status" value="1"/>
</dbReference>
<name>A0A9X4YAH8_9GAMM</name>
<dbReference type="GO" id="GO:0016301">
    <property type="term" value="F:kinase activity"/>
    <property type="evidence" value="ECO:0007669"/>
    <property type="project" value="UniProtKB-UniRule"/>
</dbReference>
<evidence type="ECO:0000313" key="3">
    <source>
        <dbReference type="EMBL" id="MYL26209.1"/>
    </source>
</evidence>
<dbReference type="EMBL" id="WMEX01000002">
    <property type="protein sequence ID" value="MYL26209.1"/>
    <property type="molecule type" value="Genomic_DNA"/>
</dbReference>
<proteinExistence type="inferred from homology"/>
<dbReference type="Proteomes" id="UP000460751">
    <property type="component" value="Unassembled WGS sequence"/>
</dbReference>
<keyword evidence="2" id="KW-0418">Kinase</keyword>
<keyword evidence="4" id="KW-1185">Reference proteome</keyword>
<keyword evidence="2" id="KW-0808">Transferase</keyword>
<comment type="similarity">
    <text evidence="1 2">Belongs to the fructosamine kinase family.</text>
</comment>
<dbReference type="Pfam" id="PF03881">
    <property type="entry name" value="Fructosamin_kin"/>
    <property type="match status" value="1"/>
</dbReference>
<comment type="caution">
    <text evidence="3">The sequence shown here is derived from an EMBL/GenBank/DDBJ whole genome shotgun (WGS) entry which is preliminary data.</text>
</comment>
<gene>
    <name evidence="3" type="ORF">GLW01_05310</name>
</gene>
<dbReference type="RefSeq" id="WP_160898391.1">
    <property type="nucleotide sequence ID" value="NZ_WMEX01000002.1"/>
</dbReference>
<dbReference type="PANTHER" id="PTHR12149">
    <property type="entry name" value="FRUCTOSAMINE 3 KINASE-RELATED PROTEIN"/>
    <property type="match status" value="1"/>
</dbReference>
<dbReference type="PANTHER" id="PTHR12149:SF8">
    <property type="entry name" value="PROTEIN-RIBULOSAMINE 3-KINASE"/>
    <property type="match status" value="1"/>
</dbReference>
<dbReference type="Gene3D" id="3.90.1200.10">
    <property type="match status" value="1"/>
</dbReference>
<dbReference type="OrthoDB" id="5291879at2"/>
<evidence type="ECO:0000256" key="1">
    <source>
        <dbReference type="ARBA" id="ARBA00009460"/>
    </source>
</evidence>